<evidence type="ECO:0000256" key="1">
    <source>
        <dbReference type="SAM" id="Phobius"/>
    </source>
</evidence>
<keyword evidence="1" id="KW-0812">Transmembrane</keyword>
<keyword evidence="1" id="KW-0472">Membrane</keyword>
<proteinExistence type="predicted"/>
<geneLocation type="plasmid" evidence="2">
    <name>p40-95A</name>
</geneLocation>
<keyword evidence="1" id="KW-1133">Transmembrane helix</keyword>
<name>I3W3L0_9ENTR</name>
<organism evidence="2">
    <name type="scientific">Salmonella sp. 40</name>
    <dbReference type="NCBI Taxonomy" id="1179813"/>
    <lineage>
        <taxon>Bacteria</taxon>
        <taxon>Pseudomonadati</taxon>
        <taxon>Pseudomonadota</taxon>
        <taxon>Gammaproteobacteria</taxon>
        <taxon>Enterobacterales</taxon>
        <taxon>Enterobacteriaceae</taxon>
        <taxon>Salmonella</taxon>
    </lineage>
</organism>
<feature type="transmembrane region" description="Helical" evidence="1">
    <location>
        <begin position="20"/>
        <end position="39"/>
    </location>
</feature>
<dbReference type="EMBL" id="JQ418539">
    <property type="protein sequence ID" value="AFK90187.1"/>
    <property type="molecule type" value="Genomic_DNA"/>
</dbReference>
<dbReference type="AlphaFoldDB" id="I3W3L0"/>
<protein>
    <submittedName>
        <fullName evidence="2">Uncharacterized protein</fullName>
    </submittedName>
</protein>
<reference evidence="2" key="1">
    <citation type="submission" date="2012-01" db="EMBL/GenBank/DDBJ databases">
        <authorList>
            <person name="Summers A.O."/>
            <person name="Wireman J."/>
        </authorList>
    </citation>
    <scope>NUCLEOTIDE SEQUENCE</scope>
    <source>
        <strain evidence="2">40</strain>
        <plasmid evidence="2">p40-95A</plasmid>
    </source>
</reference>
<accession>I3W3L0</accession>
<keyword evidence="2" id="KW-0614">Plasmid</keyword>
<sequence length="42" mass="4879">MGPRDLAVDELSIKYWGGFFLKVNNIPGYLFVIILKCIYSKR</sequence>
<evidence type="ECO:0000313" key="2">
    <source>
        <dbReference type="EMBL" id="AFK90187.1"/>
    </source>
</evidence>